<dbReference type="RefSeq" id="WP_254295251.1">
    <property type="nucleotide sequence ID" value="NZ_JAMLDX010000015.1"/>
</dbReference>
<name>A0A9X2HRC6_9SPHN</name>
<dbReference type="SUPFAM" id="SSF51182">
    <property type="entry name" value="RmlC-like cupins"/>
    <property type="match status" value="1"/>
</dbReference>
<evidence type="ECO:0000313" key="2">
    <source>
        <dbReference type="EMBL" id="MCP3732108.1"/>
    </source>
</evidence>
<sequence length="209" mass="22290">MTVEPHKRSEVTMKIWISAALPLAAIVSGAGSTPAIAQSGANPIDAPLPKIIEYPEGAKPPPPEAPLAKDGTGMIWSGEKLQQAFGGNVDVLRGGIYAASTEYRLMLVQRPYLDAGKVGAEFHQDHTQIYFILAGSGTAVLGGTPDVWRDGGDGHRFSDAGPLKGGTSRPVKAGDIILVPPSTWHQTFADKGSSLNYHMVHIYTRRRLP</sequence>
<evidence type="ECO:0000256" key="1">
    <source>
        <dbReference type="SAM" id="SignalP"/>
    </source>
</evidence>
<reference evidence="2" key="1">
    <citation type="submission" date="2022-05" db="EMBL/GenBank/DDBJ databases">
        <title>Sphingomonas sp. strain MG17 Genome sequencing and assembly.</title>
        <authorList>
            <person name="Kim I."/>
        </authorList>
    </citation>
    <scope>NUCLEOTIDE SEQUENCE</scope>
    <source>
        <strain evidence="2">MG17</strain>
    </source>
</reference>
<comment type="caution">
    <text evidence="2">The sequence shown here is derived from an EMBL/GenBank/DDBJ whole genome shotgun (WGS) entry which is preliminary data.</text>
</comment>
<feature type="signal peptide" evidence="1">
    <location>
        <begin position="1"/>
        <end position="37"/>
    </location>
</feature>
<organism evidence="2 3">
    <name type="scientific">Sphingomonas tagetis</name>
    <dbReference type="NCBI Taxonomy" id="2949092"/>
    <lineage>
        <taxon>Bacteria</taxon>
        <taxon>Pseudomonadati</taxon>
        <taxon>Pseudomonadota</taxon>
        <taxon>Alphaproteobacteria</taxon>
        <taxon>Sphingomonadales</taxon>
        <taxon>Sphingomonadaceae</taxon>
        <taxon>Sphingomonas</taxon>
    </lineage>
</organism>
<evidence type="ECO:0008006" key="4">
    <source>
        <dbReference type="Google" id="ProtNLM"/>
    </source>
</evidence>
<feature type="chain" id="PRO_5040951446" description="Cupin" evidence="1">
    <location>
        <begin position="38"/>
        <end position="209"/>
    </location>
</feature>
<dbReference type="Proteomes" id="UP001139451">
    <property type="component" value="Unassembled WGS sequence"/>
</dbReference>
<proteinExistence type="predicted"/>
<dbReference type="InterPro" id="IPR014710">
    <property type="entry name" value="RmlC-like_jellyroll"/>
</dbReference>
<dbReference type="EMBL" id="JAMLDX010000015">
    <property type="protein sequence ID" value="MCP3732108.1"/>
    <property type="molecule type" value="Genomic_DNA"/>
</dbReference>
<keyword evidence="3" id="KW-1185">Reference proteome</keyword>
<dbReference type="InterPro" id="IPR011051">
    <property type="entry name" value="RmlC_Cupin_sf"/>
</dbReference>
<protein>
    <recommendedName>
        <fullName evidence="4">Cupin</fullName>
    </recommendedName>
</protein>
<gene>
    <name evidence="2" type="ORF">M9978_16925</name>
</gene>
<keyword evidence="1" id="KW-0732">Signal</keyword>
<dbReference type="AlphaFoldDB" id="A0A9X2HRC6"/>
<dbReference type="Gene3D" id="2.60.120.10">
    <property type="entry name" value="Jelly Rolls"/>
    <property type="match status" value="1"/>
</dbReference>
<evidence type="ECO:0000313" key="3">
    <source>
        <dbReference type="Proteomes" id="UP001139451"/>
    </source>
</evidence>
<accession>A0A9X2HRC6</accession>